<feature type="transmembrane region" description="Helical" evidence="1">
    <location>
        <begin position="150"/>
        <end position="173"/>
    </location>
</feature>
<keyword evidence="1" id="KW-0472">Membrane</keyword>
<reference evidence="2 3" key="1">
    <citation type="submission" date="2020-01" db="EMBL/GenBank/DDBJ databases">
        <title>Draft genome assembly of Ensifer adhaerens T173.</title>
        <authorList>
            <person name="Craig J.E."/>
            <person name="Stinchcombe J.R."/>
        </authorList>
    </citation>
    <scope>NUCLEOTIDE SEQUENCE [LARGE SCALE GENOMIC DNA]</scope>
    <source>
        <strain evidence="2 3">T173</strain>
    </source>
</reference>
<proteinExistence type="predicted"/>
<evidence type="ECO:0000313" key="3">
    <source>
        <dbReference type="Proteomes" id="UP000744980"/>
    </source>
</evidence>
<dbReference type="Proteomes" id="UP000744980">
    <property type="component" value="Unassembled WGS sequence"/>
</dbReference>
<dbReference type="AlphaFoldDB" id="A0AAW4FRP8"/>
<feature type="transmembrane region" description="Helical" evidence="1">
    <location>
        <begin position="259"/>
        <end position="279"/>
    </location>
</feature>
<name>A0AAW4FRP8_9HYPH</name>
<keyword evidence="1" id="KW-0812">Transmembrane</keyword>
<comment type="caution">
    <text evidence="2">The sequence shown here is derived from an EMBL/GenBank/DDBJ whole genome shotgun (WGS) entry which is preliminary data.</text>
</comment>
<evidence type="ECO:0000313" key="2">
    <source>
        <dbReference type="EMBL" id="MBM3093932.1"/>
    </source>
</evidence>
<feature type="transmembrane region" description="Helical" evidence="1">
    <location>
        <begin position="55"/>
        <end position="76"/>
    </location>
</feature>
<dbReference type="EMBL" id="WXFA01000020">
    <property type="protein sequence ID" value="MBM3093932.1"/>
    <property type="molecule type" value="Genomic_DNA"/>
</dbReference>
<keyword evidence="3" id="KW-1185">Reference proteome</keyword>
<dbReference type="RefSeq" id="WP_203528868.1">
    <property type="nucleotide sequence ID" value="NZ_CP083371.1"/>
</dbReference>
<accession>A0AAW4FRP8</accession>
<sequence>MTSIADALGPIGLMGRLLARFWPQLLLIGAAGYIVRDLLLRAAVEVGLRHPLGGMVVLSLVVLAKLIIVVLMFLALRPGLPALESLRQTKSVPVSSGKSGSNDRRLLAATAAAILPFFAYYAAWGFLGNTVREYSRLALDKVAFGGKADFFNILSSRGLLLSIAICWVVRWAAKQMSKKSKAPTWRLLIVAADASWIFIGLYGLSIWKDEFITWLGAGKLLSTLDWGNSLQLIGVAYAAENFIPVEFREPDWLTQAQSLFFYALLPMVWLVMAAIINGYELSAVGPRTMPARTSARSWRKWLIDFLEHFVSDYRSRYGPVWTCLKLTLGAGLATLLTFIVAYRLIGWLGAWLWFATTRLLGVEEFATWEFVSSILVVFIGSPSDLDGGILLDAMRISLLAAILERAISQATPAVAPEAPRILSDAQRLL</sequence>
<feature type="transmembrane region" description="Helical" evidence="1">
    <location>
        <begin position="17"/>
        <end position="35"/>
    </location>
</feature>
<feature type="transmembrane region" description="Helical" evidence="1">
    <location>
        <begin position="323"/>
        <end position="345"/>
    </location>
</feature>
<gene>
    <name evidence="2" type="ORF">GFB56_24560</name>
</gene>
<feature type="transmembrane region" description="Helical" evidence="1">
    <location>
        <begin position="106"/>
        <end position="127"/>
    </location>
</feature>
<keyword evidence="1" id="KW-1133">Transmembrane helix</keyword>
<organism evidence="2 3">
    <name type="scientific">Ensifer canadensis</name>
    <dbReference type="NCBI Taxonomy" id="555315"/>
    <lineage>
        <taxon>Bacteria</taxon>
        <taxon>Pseudomonadati</taxon>
        <taxon>Pseudomonadota</taxon>
        <taxon>Alphaproteobacteria</taxon>
        <taxon>Hyphomicrobiales</taxon>
        <taxon>Rhizobiaceae</taxon>
        <taxon>Sinorhizobium/Ensifer group</taxon>
        <taxon>Ensifer</taxon>
    </lineage>
</organism>
<evidence type="ECO:0000256" key="1">
    <source>
        <dbReference type="SAM" id="Phobius"/>
    </source>
</evidence>
<protein>
    <submittedName>
        <fullName evidence="2">Uncharacterized protein</fullName>
    </submittedName>
</protein>
<feature type="transmembrane region" description="Helical" evidence="1">
    <location>
        <begin position="185"/>
        <end position="207"/>
    </location>
</feature>